<feature type="compositionally biased region" description="Polar residues" evidence="4">
    <location>
        <begin position="28"/>
        <end position="44"/>
    </location>
</feature>
<evidence type="ECO:0000313" key="7">
    <source>
        <dbReference type="Proteomes" id="UP000285301"/>
    </source>
</evidence>
<dbReference type="SUPFAM" id="SSF46934">
    <property type="entry name" value="UBA-like"/>
    <property type="match status" value="1"/>
</dbReference>
<protein>
    <submittedName>
        <fullName evidence="6">Ubiquitin-associated 2-like protein</fullName>
    </submittedName>
</protein>
<feature type="compositionally biased region" description="Low complexity" evidence="4">
    <location>
        <begin position="1"/>
        <end position="13"/>
    </location>
</feature>
<accession>A0A443RKE1</accession>
<keyword evidence="3" id="KW-0597">Phosphoprotein</keyword>
<dbReference type="Proteomes" id="UP000285301">
    <property type="component" value="Unassembled WGS sequence"/>
</dbReference>
<feature type="compositionally biased region" description="Low complexity" evidence="4">
    <location>
        <begin position="416"/>
        <end position="440"/>
    </location>
</feature>
<dbReference type="STRING" id="1965070.A0A443RKE1"/>
<gene>
    <name evidence="6" type="ORF">B4U79_14032</name>
</gene>
<comment type="caution">
    <text evidence="6">The sequence shown here is derived from an EMBL/GenBank/DDBJ whole genome shotgun (WGS) entry which is preliminary data.</text>
</comment>
<feature type="compositionally biased region" description="Basic and acidic residues" evidence="4">
    <location>
        <begin position="177"/>
        <end position="193"/>
    </location>
</feature>
<feature type="domain" description="UBA" evidence="5">
    <location>
        <begin position="67"/>
        <end position="110"/>
    </location>
</feature>
<evidence type="ECO:0000256" key="1">
    <source>
        <dbReference type="ARBA" id="ARBA00004496"/>
    </source>
</evidence>
<evidence type="ECO:0000313" key="6">
    <source>
        <dbReference type="EMBL" id="RWS15739.1"/>
    </source>
</evidence>
<evidence type="ECO:0000256" key="4">
    <source>
        <dbReference type="SAM" id="MobiDB-lite"/>
    </source>
</evidence>
<dbReference type="GO" id="GO:0005737">
    <property type="term" value="C:cytoplasm"/>
    <property type="evidence" value="ECO:0007669"/>
    <property type="project" value="UniProtKB-SubCell"/>
</dbReference>
<dbReference type="PANTHER" id="PTHR16308:SF13">
    <property type="entry name" value="PROTEIN LINGERER"/>
    <property type="match status" value="1"/>
</dbReference>
<feature type="compositionally biased region" description="Polar residues" evidence="4">
    <location>
        <begin position="441"/>
        <end position="469"/>
    </location>
</feature>
<feature type="region of interest" description="Disordered" evidence="4">
    <location>
        <begin position="1002"/>
        <end position="1039"/>
    </location>
</feature>
<feature type="region of interest" description="Disordered" evidence="4">
    <location>
        <begin position="115"/>
        <end position="249"/>
    </location>
</feature>
<dbReference type="InterPro" id="IPR051833">
    <property type="entry name" value="TC-DDR_regulator"/>
</dbReference>
<dbReference type="PANTHER" id="PTHR16308">
    <property type="entry name" value="UBIQUITIN ASSOCIATED PROTEIN 2-LIKE/LINGERER"/>
    <property type="match status" value="1"/>
</dbReference>
<feature type="compositionally biased region" description="Low complexity" evidence="4">
    <location>
        <begin position="1019"/>
        <end position="1033"/>
    </location>
</feature>
<evidence type="ECO:0000256" key="3">
    <source>
        <dbReference type="ARBA" id="ARBA00022553"/>
    </source>
</evidence>
<feature type="region of interest" description="Disordered" evidence="4">
    <location>
        <begin position="592"/>
        <end position="611"/>
    </location>
</feature>
<dbReference type="EMBL" id="NCKU01000374">
    <property type="protein sequence ID" value="RWS15739.1"/>
    <property type="molecule type" value="Genomic_DNA"/>
</dbReference>
<feature type="compositionally biased region" description="Polar residues" evidence="4">
    <location>
        <begin position="556"/>
        <end position="577"/>
    </location>
</feature>
<comment type="subcellular location">
    <subcellularLocation>
        <location evidence="1">Cytoplasm</location>
    </subcellularLocation>
</comment>
<reference evidence="6 7" key="1">
    <citation type="journal article" date="2018" name="Gigascience">
        <title>Genomes of trombidid mites reveal novel predicted allergens and laterally-transferred genes associated with secondary metabolism.</title>
        <authorList>
            <person name="Dong X."/>
            <person name="Chaisiri K."/>
            <person name="Xia D."/>
            <person name="Armstrong S.D."/>
            <person name="Fang Y."/>
            <person name="Donnelly M.J."/>
            <person name="Kadowaki T."/>
            <person name="McGarry J.W."/>
            <person name="Darby A.C."/>
            <person name="Makepeace B.L."/>
        </authorList>
    </citation>
    <scope>NUCLEOTIDE SEQUENCE [LARGE SCALE GENOMIC DNA]</scope>
    <source>
        <strain evidence="6">UoL-WK</strain>
    </source>
</reference>
<sequence length="1039" mass="109529">MSTATTATSNKSSLPKTANKENKKGHSLSKNASNEAHVDSQQANIDGKLQPTAEQMRLANLMNDKTDLSEIKTKVDKIIELTGSSRDEAVVALHDCDGNLEKAIDMVLEGDTINESEWRSSGKKKKSKVNVAPTQQSQNEPEHTDKVVNGEKPKSNSRGGGKGGPRLQRGNNKNNWRSKEEKHPVNDSEHATTEDTTATANNPPKRNENKRGRGRGSKSGYGNKNDRGGRGTRTFQNRGYRGNVNDTFPNSIDTWTNSTADQSNNTNTVNNDCTTMTVGNWSDIAGNEDWSEEDWDSNVMETKVFTPSSKALSEKDELAEIGSSVTGGTSAQNISGLTALLQQKSGTESSSQQGISSIIGNNAARNSNTTSPGAALLQQLQQQSASSQPSQMNHYTLSQYSKQATESIKSLVGIPSSSSYSTSSSGLLSSGSNLDNQGSNITQVRTQQPQTATEQHVSGLVSTKPATRMSNKRSTKIPESAVEMPSNDSISSLNVQFGALEFGTDTSFSLSAETSNAFHEAVNHVTAKSGKGVTSGQSAAAAASNLNSSSLLSDNGYRNSSNTTDSSATKPQTSSSDIVLQSSVLGNQSMSADNVLDRSGKNTTSTSYGPKVLESAHNKTSLYHSVSSQVQPQTTNTSDISGYKSASYTQPDASTAYGSNMSYGGSTNAYIYPSTTNQGYSNVTNYSSNFSTGTPTVPIGGPSQKAGLKDLESNNAQQKHVYDLQTVGTPGASLGLVSNSTVTTNVLKNSLTATGKGIPNVPPGVTPLLGTQYIMGQAGLPAFYPVYDVQIPTAARDHNFAYTATSDVKYTRADNDGSNVVSTQAPNVSQTHTQPIFGQLPPGYGFFYTPGVNMMPQSLYGAAAPLFPVTPATNTHAGSAGSAFPKGTTGYGSHSYASAGYDSLTAVPQQDYVKQGYGPSGGQQGKGMSASNSDLSANQMYGKSHAQLTKNYEKAGFQTGTPPPFNMAAPQAGALGASYATTPSQYIQMLPQNQASMLHHTLQADGNPSGTGAVPGPRSMSQSQKGSASNSSKYYNNWA</sequence>
<feature type="compositionally biased region" description="Basic and acidic residues" evidence="4">
    <location>
        <begin position="140"/>
        <end position="154"/>
    </location>
</feature>
<dbReference type="InterPro" id="IPR015940">
    <property type="entry name" value="UBA"/>
</dbReference>
<feature type="region of interest" description="Disordered" evidence="4">
    <location>
        <begin position="1"/>
        <end position="51"/>
    </location>
</feature>
<proteinExistence type="predicted"/>
<dbReference type="OrthoDB" id="5918007at2759"/>
<keyword evidence="7" id="KW-1185">Reference proteome</keyword>
<dbReference type="Gene3D" id="1.10.8.10">
    <property type="entry name" value="DNA helicase RuvA subunit, C-terminal domain"/>
    <property type="match status" value="1"/>
</dbReference>
<dbReference type="PROSITE" id="PS50030">
    <property type="entry name" value="UBA"/>
    <property type="match status" value="1"/>
</dbReference>
<dbReference type="InterPro" id="IPR009060">
    <property type="entry name" value="UBA-like_sf"/>
</dbReference>
<feature type="region of interest" description="Disordered" evidence="4">
    <location>
        <begin position="549"/>
        <end position="577"/>
    </location>
</feature>
<feature type="region of interest" description="Disordered" evidence="4">
    <location>
        <begin position="414"/>
        <end position="487"/>
    </location>
</feature>
<dbReference type="GO" id="GO:0005634">
    <property type="term" value="C:nucleus"/>
    <property type="evidence" value="ECO:0007669"/>
    <property type="project" value="TreeGrafter"/>
</dbReference>
<dbReference type="AlphaFoldDB" id="A0A443RKE1"/>
<organism evidence="6 7">
    <name type="scientific">Dinothrombium tinctorium</name>
    <dbReference type="NCBI Taxonomy" id="1965070"/>
    <lineage>
        <taxon>Eukaryota</taxon>
        <taxon>Metazoa</taxon>
        <taxon>Ecdysozoa</taxon>
        <taxon>Arthropoda</taxon>
        <taxon>Chelicerata</taxon>
        <taxon>Arachnida</taxon>
        <taxon>Acari</taxon>
        <taxon>Acariformes</taxon>
        <taxon>Trombidiformes</taxon>
        <taxon>Prostigmata</taxon>
        <taxon>Anystina</taxon>
        <taxon>Parasitengona</taxon>
        <taxon>Trombidioidea</taxon>
        <taxon>Trombidiidae</taxon>
        <taxon>Dinothrombium</taxon>
    </lineage>
</organism>
<dbReference type="CDD" id="cd14277">
    <property type="entry name" value="UBA_UBP2_like"/>
    <property type="match status" value="1"/>
</dbReference>
<dbReference type="Pfam" id="PF12478">
    <property type="entry name" value="UBAP2-Lig"/>
    <property type="match status" value="1"/>
</dbReference>
<evidence type="ECO:0000259" key="5">
    <source>
        <dbReference type="PROSITE" id="PS50030"/>
    </source>
</evidence>
<evidence type="ECO:0000256" key="2">
    <source>
        <dbReference type="ARBA" id="ARBA00022490"/>
    </source>
</evidence>
<dbReference type="SMART" id="SM00165">
    <property type="entry name" value="UBA"/>
    <property type="match status" value="1"/>
</dbReference>
<keyword evidence="2" id="KW-0963">Cytoplasm</keyword>
<name>A0A443RKE1_9ACAR</name>
<dbReference type="InterPro" id="IPR022166">
    <property type="entry name" value="UBAP2/Lig"/>
</dbReference>